<accession>A0ABR3PFC8</accession>
<gene>
    <name evidence="2" type="ORF">AAFC00_003662</name>
</gene>
<dbReference type="InterPro" id="IPR013922">
    <property type="entry name" value="Cyclin_PHO80-like"/>
</dbReference>
<dbReference type="CDD" id="cd20557">
    <property type="entry name" value="CYCLIN_ScPCL1-like"/>
    <property type="match status" value="1"/>
</dbReference>
<evidence type="ECO:0008006" key="4">
    <source>
        <dbReference type="Google" id="ProtNLM"/>
    </source>
</evidence>
<feature type="region of interest" description="Disordered" evidence="1">
    <location>
        <begin position="17"/>
        <end position="86"/>
    </location>
</feature>
<dbReference type="GeneID" id="95977363"/>
<protein>
    <recommendedName>
        <fullName evidence="4">G1/S-specific cyclin pas1</fullName>
    </recommendedName>
</protein>
<keyword evidence="3" id="KW-1185">Reference proteome</keyword>
<dbReference type="Pfam" id="PF08613">
    <property type="entry name" value="Cyclin"/>
    <property type="match status" value="1"/>
</dbReference>
<dbReference type="PANTHER" id="PTHR15615:SF36">
    <property type="entry name" value="PHO85 CYCLIN-5"/>
    <property type="match status" value="1"/>
</dbReference>
<dbReference type="EMBL" id="JBFMKM010000008">
    <property type="protein sequence ID" value="KAL1304714.1"/>
    <property type="molecule type" value="Genomic_DNA"/>
</dbReference>
<sequence>MGIDTRLSYGLDKCYHASSSQQYPVSPVSLPDTSSQPLTSSQSSSSEDQTASQCQPSCGFVVPVEQRQNPRRSSSQTQKPPTLVRQDERKVSFVDSLVDSATQMVEVIWPLSVAPPSCRPNASGVLSLRRYIEETLRRSRTSYSTLQVALYYLVLIMPMVPKGDFTREQLSDSPSMRSLQCGRRMFLAALILASKYLQDRNYSAKAWSKMSGLKVAEINMNERAFLSCVDWKLHIPDNIFKRWTDVVLRFTPSQSTAQQASFAAPRRTWKEMIPLLTPELDMIPSVAVSSVVASPEPVPVQTSFTGLPSYLEPTPAVVPPTPSFVRNTAALPTPRPTPSPRSYTPAVSVAAVESWPAASVRRSSTPLSDLSRESSPESSFSDASRLSRSSSFSSVSTSLTSISSQASVSAQELLSSLVAGRNLQPGQTVVLDRGLTASPVSVTYDEVKSFMTQCPGTIRDRRCAQNMPSIAENDSSQPSQRLHSSVRQMLGAPSQAMTASRKRSYCGEGEAEAMPRKQRCLSSMMAH</sequence>
<organism evidence="2 3">
    <name type="scientific">Neodothiora populina</name>
    <dbReference type="NCBI Taxonomy" id="2781224"/>
    <lineage>
        <taxon>Eukaryota</taxon>
        <taxon>Fungi</taxon>
        <taxon>Dikarya</taxon>
        <taxon>Ascomycota</taxon>
        <taxon>Pezizomycotina</taxon>
        <taxon>Dothideomycetes</taxon>
        <taxon>Dothideomycetidae</taxon>
        <taxon>Dothideales</taxon>
        <taxon>Dothioraceae</taxon>
        <taxon>Neodothiora</taxon>
    </lineage>
</organism>
<proteinExistence type="predicted"/>
<feature type="compositionally biased region" description="Polar residues" evidence="1">
    <location>
        <begin position="71"/>
        <end position="80"/>
    </location>
</feature>
<dbReference type="Gene3D" id="1.10.472.10">
    <property type="entry name" value="Cyclin-like"/>
    <property type="match status" value="1"/>
</dbReference>
<feature type="compositionally biased region" description="Low complexity" evidence="1">
    <location>
        <begin position="18"/>
        <end position="53"/>
    </location>
</feature>
<evidence type="ECO:0000313" key="3">
    <source>
        <dbReference type="Proteomes" id="UP001562354"/>
    </source>
</evidence>
<evidence type="ECO:0000313" key="2">
    <source>
        <dbReference type="EMBL" id="KAL1304714.1"/>
    </source>
</evidence>
<dbReference type="RefSeq" id="XP_069200989.1">
    <property type="nucleotide sequence ID" value="XM_069343169.1"/>
</dbReference>
<feature type="region of interest" description="Disordered" evidence="1">
    <location>
        <begin position="362"/>
        <end position="387"/>
    </location>
</feature>
<dbReference type="Proteomes" id="UP001562354">
    <property type="component" value="Unassembled WGS sequence"/>
</dbReference>
<comment type="caution">
    <text evidence="2">The sequence shown here is derived from an EMBL/GenBank/DDBJ whole genome shotgun (WGS) entry which is preliminary data.</text>
</comment>
<dbReference type="PANTHER" id="PTHR15615">
    <property type="match status" value="1"/>
</dbReference>
<evidence type="ECO:0000256" key="1">
    <source>
        <dbReference type="SAM" id="MobiDB-lite"/>
    </source>
</evidence>
<reference evidence="2 3" key="1">
    <citation type="submission" date="2024-07" db="EMBL/GenBank/DDBJ databases">
        <title>Draft sequence of the Neodothiora populina.</title>
        <authorList>
            <person name="Drown D.D."/>
            <person name="Schuette U.S."/>
            <person name="Buechlein A.B."/>
            <person name="Rusch D.R."/>
            <person name="Winton L.W."/>
            <person name="Adams G.A."/>
        </authorList>
    </citation>
    <scope>NUCLEOTIDE SEQUENCE [LARGE SCALE GENOMIC DNA]</scope>
    <source>
        <strain evidence="2 3">CPC 39397</strain>
    </source>
</reference>
<name>A0ABR3PFC8_9PEZI</name>
<feature type="compositionally biased region" description="Low complexity" evidence="1">
    <location>
        <begin position="376"/>
        <end position="387"/>
    </location>
</feature>